<evidence type="ECO:0000256" key="2">
    <source>
        <dbReference type="ARBA" id="ARBA00022692"/>
    </source>
</evidence>
<feature type="transmembrane region" description="Helical" evidence="5">
    <location>
        <begin position="236"/>
        <end position="254"/>
    </location>
</feature>
<evidence type="ECO:0000313" key="7">
    <source>
        <dbReference type="EMBL" id="PNS00699.1"/>
    </source>
</evidence>
<feature type="transmembrane region" description="Helical" evidence="5">
    <location>
        <begin position="118"/>
        <end position="136"/>
    </location>
</feature>
<keyword evidence="4 5" id="KW-0472">Membrane</keyword>
<evidence type="ECO:0000256" key="4">
    <source>
        <dbReference type="ARBA" id="ARBA00023136"/>
    </source>
</evidence>
<dbReference type="GO" id="GO:0140359">
    <property type="term" value="F:ABC-type transporter activity"/>
    <property type="evidence" value="ECO:0007669"/>
    <property type="project" value="InterPro"/>
</dbReference>
<dbReference type="PROSITE" id="PS51012">
    <property type="entry name" value="ABC_TM2"/>
    <property type="match status" value="1"/>
</dbReference>
<comment type="caution">
    <text evidence="7">The sequence shown here is derived from an EMBL/GenBank/DDBJ whole genome shotgun (WGS) entry which is preliminary data.</text>
</comment>
<organism evidence="7 8">
    <name type="scientific">Petrotoga miotherma DSM 10691</name>
    <dbReference type="NCBI Taxonomy" id="1434326"/>
    <lineage>
        <taxon>Bacteria</taxon>
        <taxon>Thermotogati</taxon>
        <taxon>Thermotogota</taxon>
        <taxon>Thermotogae</taxon>
        <taxon>Petrotogales</taxon>
        <taxon>Petrotogaceae</taxon>
        <taxon>Petrotoga</taxon>
    </lineage>
</organism>
<dbReference type="InterPro" id="IPR013525">
    <property type="entry name" value="ABC2_TM"/>
</dbReference>
<feature type="domain" description="ABC transmembrane type-2" evidence="6">
    <location>
        <begin position="23"/>
        <end position="257"/>
    </location>
</feature>
<dbReference type="PANTHER" id="PTHR43229">
    <property type="entry name" value="NODULATION PROTEIN J"/>
    <property type="match status" value="1"/>
</dbReference>
<feature type="transmembrane region" description="Helical" evidence="5">
    <location>
        <begin position="148"/>
        <end position="171"/>
    </location>
</feature>
<feature type="transmembrane region" description="Helical" evidence="5">
    <location>
        <begin position="21"/>
        <end position="42"/>
    </location>
</feature>
<sequence>MSFLKKLWIFIKRGFITNFSYRTYAILGIASMLIGVLRFGFMANFLQEGNTFPMLEPYGGDLMAFLITGTMYMSYVSVALDSFRNSIRSEQTMGTLEYLLMSNTPLWQLLIFNGINSFIWTTINVGVIFLFLVLIFDIQMTINIILSLFILILSIICISGIGLMSAGVIMVTKMGDPISWIFSTLSGLVSGVLYPISILPAWLRSFSYFLPPTYALSALRKSLLTGATFADVKNEIIVLIIMSLLTIPLGLLLFRFGFNKARETGSLIEY</sequence>
<dbReference type="GO" id="GO:0005886">
    <property type="term" value="C:plasma membrane"/>
    <property type="evidence" value="ECO:0007669"/>
    <property type="project" value="UniProtKB-SubCell"/>
</dbReference>
<dbReference type="OrthoDB" id="9788252at2"/>
<dbReference type="EMBL" id="AZRM01000021">
    <property type="protein sequence ID" value="PNS00699.1"/>
    <property type="molecule type" value="Genomic_DNA"/>
</dbReference>
<name>A0A2K1PD44_9BACT</name>
<evidence type="ECO:0000256" key="3">
    <source>
        <dbReference type="ARBA" id="ARBA00022989"/>
    </source>
</evidence>
<dbReference type="Pfam" id="PF01061">
    <property type="entry name" value="ABC2_membrane"/>
    <property type="match status" value="1"/>
</dbReference>
<dbReference type="AlphaFoldDB" id="A0A2K1PD44"/>
<dbReference type="PANTHER" id="PTHR43229:SF2">
    <property type="entry name" value="NODULATION PROTEIN J"/>
    <property type="match status" value="1"/>
</dbReference>
<evidence type="ECO:0000256" key="5">
    <source>
        <dbReference type="RuleBase" id="RU361157"/>
    </source>
</evidence>
<comment type="subcellular location">
    <subcellularLocation>
        <location evidence="5">Cell membrane</location>
        <topology evidence="5">Multi-pass membrane protein</topology>
    </subcellularLocation>
    <subcellularLocation>
        <location evidence="1">Membrane</location>
        <topology evidence="1">Multi-pass membrane protein</topology>
    </subcellularLocation>
</comment>
<keyword evidence="8" id="KW-1185">Reference proteome</keyword>
<comment type="similarity">
    <text evidence="5">Belongs to the ABC-2 integral membrane protein family.</text>
</comment>
<gene>
    <name evidence="7" type="ORF">X928_04420</name>
</gene>
<evidence type="ECO:0000256" key="1">
    <source>
        <dbReference type="ARBA" id="ARBA00004141"/>
    </source>
</evidence>
<keyword evidence="5" id="KW-1003">Cell membrane</keyword>
<evidence type="ECO:0000313" key="8">
    <source>
        <dbReference type="Proteomes" id="UP000236199"/>
    </source>
</evidence>
<dbReference type="RefSeq" id="WP_012208500.1">
    <property type="nucleotide sequence ID" value="NZ_AZRM01000021.1"/>
</dbReference>
<accession>A0A2K1PD44</accession>
<dbReference type="InterPro" id="IPR051784">
    <property type="entry name" value="Nod_factor_ABC_transporter"/>
</dbReference>
<keyword evidence="3 5" id="KW-1133">Transmembrane helix</keyword>
<keyword evidence="2 5" id="KW-0812">Transmembrane</keyword>
<feature type="transmembrane region" description="Helical" evidence="5">
    <location>
        <begin position="177"/>
        <end position="196"/>
    </location>
</feature>
<protein>
    <recommendedName>
        <fullName evidence="5">Transport permease protein</fullName>
    </recommendedName>
</protein>
<dbReference type="Proteomes" id="UP000236199">
    <property type="component" value="Unassembled WGS sequence"/>
</dbReference>
<keyword evidence="5" id="KW-0813">Transport</keyword>
<reference evidence="7 8" key="1">
    <citation type="submission" date="2013-12" db="EMBL/GenBank/DDBJ databases">
        <title>Comparative genomics of Petrotoga isolates.</title>
        <authorList>
            <person name="Nesbo C.L."/>
            <person name="Charchuk R."/>
            <person name="Chow K."/>
        </authorList>
    </citation>
    <scope>NUCLEOTIDE SEQUENCE [LARGE SCALE GENOMIC DNA]</scope>
    <source>
        <strain evidence="7 8">DSM 10691</strain>
    </source>
</reference>
<feature type="transmembrane region" description="Helical" evidence="5">
    <location>
        <begin position="62"/>
        <end position="83"/>
    </location>
</feature>
<evidence type="ECO:0000259" key="6">
    <source>
        <dbReference type="PROSITE" id="PS51012"/>
    </source>
</evidence>
<proteinExistence type="inferred from homology"/>
<dbReference type="InterPro" id="IPR047817">
    <property type="entry name" value="ABC2_TM_bact-type"/>
</dbReference>